<dbReference type="AlphaFoldDB" id="A0A6B8MKE4"/>
<evidence type="ECO:0000313" key="2">
    <source>
        <dbReference type="EMBL" id="QGN38025.1"/>
    </source>
</evidence>
<dbReference type="EMBL" id="CP046115">
    <property type="protein sequence ID" value="QGN38025.1"/>
    <property type="molecule type" value="Genomic_DNA"/>
</dbReference>
<gene>
    <name evidence="2" type="ORF">GJ746_12260</name>
</gene>
<dbReference type="Proteomes" id="UP000427108">
    <property type="component" value="Chromosome"/>
</dbReference>
<reference evidence="2 3" key="1">
    <citation type="submission" date="2019-11" db="EMBL/GenBank/DDBJ databases">
        <title>Isolation and Application of One Kind of P-Hydroxybenzoic Acid Degrading Bacterium in Mitigating Cropping Obstacle of Cucumber.</title>
        <authorList>
            <person name="Wu F."/>
            <person name="An Y."/>
        </authorList>
    </citation>
    <scope>NUCLEOTIDE SEQUENCE [LARGE SCALE GENOMIC DNA]</scope>
    <source>
        <strain evidence="2 3">P620</strain>
    </source>
</reference>
<feature type="region of interest" description="Disordered" evidence="1">
    <location>
        <begin position="1"/>
        <end position="28"/>
    </location>
</feature>
<sequence length="58" mass="6576">MKLNDIENLTVKAPPQNPCQASDDRDEQYQKGKEFMHAMNEFTAEAGLLSDDPFFEGL</sequence>
<accession>A0A6B8MKE4</accession>
<evidence type="ECO:0000313" key="3">
    <source>
        <dbReference type="Proteomes" id="UP000427108"/>
    </source>
</evidence>
<dbReference type="OrthoDB" id="6614862at2"/>
<dbReference type="RefSeq" id="WP_154680444.1">
    <property type="nucleotide sequence ID" value="NZ_CP046115.1"/>
</dbReference>
<protein>
    <submittedName>
        <fullName evidence="2">Uncharacterized protein</fullName>
    </submittedName>
</protein>
<name>A0A6B8MKE4_KLEOX</name>
<organism evidence="2 3">
    <name type="scientific">Klebsiella oxytoca</name>
    <dbReference type="NCBI Taxonomy" id="571"/>
    <lineage>
        <taxon>Bacteria</taxon>
        <taxon>Pseudomonadati</taxon>
        <taxon>Pseudomonadota</taxon>
        <taxon>Gammaproteobacteria</taxon>
        <taxon>Enterobacterales</taxon>
        <taxon>Enterobacteriaceae</taxon>
        <taxon>Klebsiella/Raoultella group</taxon>
        <taxon>Klebsiella</taxon>
    </lineage>
</organism>
<evidence type="ECO:0000256" key="1">
    <source>
        <dbReference type="SAM" id="MobiDB-lite"/>
    </source>
</evidence>
<proteinExistence type="predicted"/>